<dbReference type="Proteomes" id="UP000256601">
    <property type="component" value="Unassembled WGS sequence"/>
</dbReference>
<dbReference type="EMBL" id="CP017556">
    <property type="protein sequence ID" value="AOW03934.1"/>
    <property type="molecule type" value="Genomic_DNA"/>
</dbReference>
<name>A0A1D8NE64_YARLL</name>
<dbReference type="VEuPathDB" id="FungiDB:YALI0_D11638g"/>
<gene>
    <name evidence="3" type="ORF">B0I71DRAFT_135447</name>
    <name evidence="2" type="ORF">YALI1_D14477g</name>
</gene>
<evidence type="ECO:0000313" key="5">
    <source>
        <dbReference type="Proteomes" id="UP000256601"/>
    </source>
</evidence>
<protein>
    <submittedName>
        <fullName evidence="2">Uncharacterized protein</fullName>
    </submittedName>
</protein>
<feature type="chain" id="PRO_5036017813" evidence="1">
    <location>
        <begin position="19"/>
        <end position="178"/>
    </location>
</feature>
<evidence type="ECO:0000313" key="3">
    <source>
        <dbReference type="EMBL" id="RDW23746.1"/>
    </source>
</evidence>
<reference evidence="3 5" key="2">
    <citation type="submission" date="2018-07" db="EMBL/GenBank/DDBJ databases">
        <title>Draft Genome Assemblies for Five Robust Yarrowia lipolytica Strains Exhibiting High Lipid Production and Pentose Sugar Utilization and Sugar Alcohol Secretion from Undetoxified Lignocellulosic Biomass Hydrolysates.</title>
        <authorList>
            <consortium name="DOE Joint Genome Institute"/>
            <person name="Walker C."/>
            <person name="Ryu S."/>
            <person name="Na H."/>
            <person name="Zane M."/>
            <person name="LaButti K."/>
            <person name="Lipzen A."/>
            <person name="Haridas S."/>
            <person name="Barry K."/>
            <person name="Grigoriev I.V."/>
            <person name="Quarterman J."/>
            <person name="Slininger P."/>
            <person name="Dien B."/>
            <person name="Trinh C.T."/>
        </authorList>
    </citation>
    <scope>NUCLEOTIDE SEQUENCE [LARGE SCALE GENOMIC DNA]</scope>
    <source>
        <strain evidence="3 5">YB392</strain>
    </source>
</reference>
<evidence type="ECO:0000313" key="4">
    <source>
        <dbReference type="Proteomes" id="UP000182444"/>
    </source>
</evidence>
<organism evidence="2 4">
    <name type="scientific">Yarrowia lipolytica</name>
    <name type="common">Candida lipolytica</name>
    <dbReference type="NCBI Taxonomy" id="4952"/>
    <lineage>
        <taxon>Eukaryota</taxon>
        <taxon>Fungi</taxon>
        <taxon>Dikarya</taxon>
        <taxon>Ascomycota</taxon>
        <taxon>Saccharomycotina</taxon>
        <taxon>Dipodascomycetes</taxon>
        <taxon>Dipodascales</taxon>
        <taxon>Dipodascales incertae sedis</taxon>
        <taxon>Yarrowia</taxon>
    </lineage>
</organism>
<dbReference type="GeneID" id="2910362"/>
<evidence type="ECO:0000256" key="1">
    <source>
        <dbReference type="SAM" id="SignalP"/>
    </source>
</evidence>
<evidence type="ECO:0000313" key="2">
    <source>
        <dbReference type="EMBL" id="AOW03934.1"/>
    </source>
</evidence>
<proteinExistence type="predicted"/>
<sequence>MFFKYYATLATAATGVFAAPVQDYSNSPSATRFTLRLHPGAGAMGMKPLQLRDNKVVFGLEKGNSSVSPLEVDVKDKQLAVVSNGPSGGEITVAANGQLVVSQPSSTSSNSTAGWLIQGGGSFVSEVYYKGSQEFYSCTSEDGAVVGGQEVYLLGSANYTCEEPFKFTLGATGVQQQK</sequence>
<dbReference type="EMBL" id="KZ859067">
    <property type="protein sequence ID" value="RDW23746.1"/>
    <property type="molecule type" value="Genomic_DNA"/>
</dbReference>
<dbReference type="KEGG" id="yli:2910362"/>
<accession>A0A1D8NE64</accession>
<keyword evidence="1" id="KW-0732">Signal</keyword>
<reference evidence="2 4" key="1">
    <citation type="journal article" date="2016" name="PLoS ONE">
        <title>Sequence Assembly of Yarrowia lipolytica Strain W29/CLIB89 Shows Transposable Element Diversity.</title>
        <authorList>
            <person name="Magnan C."/>
            <person name="Yu J."/>
            <person name="Chang I."/>
            <person name="Jahn E."/>
            <person name="Kanomata Y."/>
            <person name="Wu J."/>
            <person name="Zeller M."/>
            <person name="Oakes M."/>
            <person name="Baldi P."/>
            <person name="Sandmeyer S."/>
        </authorList>
    </citation>
    <scope>NUCLEOTIDE SEQUENCE [LARGE SCALE GENOMIC DNA]</scope>
    <source>
        <strain evidence="2">CLIB89</strain>
        <strain evidence="4">CLIB89(W29)</strain>
    </source>
</reference>
<dbReference type="VEuPathDB" id="FungiDB:YALI1_D14477g"/>
<dbReference type="Proteomes" id="UP000182444">
    <property type="component" value="Chromosome 1D"/>
</dbReference>
<dbReference type="AlphaFoldDB" id="A0A1D8NE64"/>
<feature type="signal peptide" evidence="1">
    <location>
        <begin position="1"/>
        <end position="18"/>
    </location>
</feature>